<sequence>MFLDCANPMNLKHLSLVPSWRLILQTDRESLSNDDKESLDMAIAGANALWPLSLSRHNKEIMRKTGIVPLIGRLLKSIHIDVVIPIMGTLQICSSEEKYQLAITHERMIIDIVQHLNSPNVDLKMHCSAAINKCAINELTRDMVREAGGLEPLVQIARDKSVRDNKALLAAATGAIWRCAENAENVKTLDHYSTVKHLIHLLDDESDDVLTNVVGAIAECVKFENNREELRKNGGLPYLVNLLNIACPRLLENLAKTFKECAQDKESMRDPRVQAHAAYALSPCVENALDSGELVRSLVGAMELVVKLLKSKDNFVLAAVCSAIATIAKDPTNLAILTDLKVIYKLANLVNTTDDDLMENLAAAIASCAKHGNNTEELGRLQTVTPIVSFLVSNNAKVHRTAAMALEQLSKDPQNCITMHQSGVVPFLLEAIGSTDRILQLAAAGCLKNIRELALRTEEYLLKINEY</sequence>
<accession>T1GQK9</accession>
<evidence type="ECO:0000313" key="1">
    <source>
        <dbReference type="EnsemblMetazoa" id="MESCA005918-PA"/>
    </source>
</evidence>
<dbReference type="InterPro" id="IPR000225">
    <property type="entry name" value="Armadillo"/>
</dbReference>
<organism evidence="1 2">
    <name type="scientific">Megaselia scalaris</name>
    <name type="common">Humpbacked fly</name>
    <name type="synonym">Phora scalaris</name>
    <dbReference type="NCBI Taxonomy" id="36166"/>
    <lineage>
        <taxon>Eukaryota</taxon>
        <taxon>Metazoa</taxon>
        <taxon>Ecdysozoa</taxon>
        <taxon>Arthropoda</taxon>
        <taxon>Hexapoda</taxon>
        <taxon>Insecta</taxon>
        <taxon>Pterygota</taxon>
        <taxon>Neoptera</taxon>
        <taxon>Endopterygota</taxon>
        <taxon>Diptera</taxon>
        <taxon>Brachycera</taxon>
        <taxon>Muscomorpha</taxon>
        <taxon>Platypezoidea</taxon>
        <taxon>Phoridae</taxon>
        <taxon>Megaseliini</taxon>
        <taxon>Megaselia</taxon>
    </lineage>
</organism>
<protein>
    <recommendedName>
        <fullName evidence="3">Armadillo repeat-containing domain-containing protein</fullName>
    </recommendedName>
</protein>
<dbReference type="PANTHER" id="PTHR46241:SF1">
    <property type="entry name" value="OUTER DYNEIN ARM-DOCKING COMPLEX SUBUNIT 2"/>
    <property type="match status" value="1"/>
</dbReference>
<dbReference type="OMA" id="WICSIDN"/>
<dbReference type="AlphaFoldDB" id="T1GQK9"/>
<evidence type="ECO:0000313" key="2">
    <source>
        <dbReference type="Proteomes" id="UP000015102"/>
    </source>
</evidence>
<dbReference type="STRING" id="36166.T1GQK9"/>
<dbReference type="EMBL" id="CAQQ02394184">
    <property type="status" value="NOT_ANNOTATED_CDS"/>
    <property type="molecule type" value="Genomic_DNA"/>
</dbReference>
<keyword evidence="2" id="KW-1185">Reference proteome</keyword>
<proteinExistence type="predicted"/>
<dbReference type="Gene3D" id="1.25.10.10">
    <property type="entry name" value="Leucine-rich Repeat Variant"/>
    <property type="match status" value="2"/>
</dbReference>
<dbReference type="InterPro" id="IPR016024">
    <property type="entry name" value="ARM-type_fold"/>
</dbReference>
<reference evidence="1" key="2">
    <citation type="submission" date="2015-06" db="UniProtKB">
        <authorList>
            <consortium name="EnsemblMetazoa"/>
        </authorList>
    </citation>
    <scope>IDENTIFICATION</scope>
</reference>
<dbReference type="InterPro" id="IPR011989">
    <property type="entry name" value="ARM-like"/>
</dbReference>
<name>T1GQK9_MEGSC</name>
<dbReference type="SMART" id="SM00185">
    <property type="entry name" value="ARM"/>
    <property type="match status" value="7"/>
</dbReference>
<dbReference type="SUPFAM" id="SSF48371">
    <property type="entry name" value="ARM repeat"/>
    <property type="match status" value="1"/>
</dbReference>
<evidence type="ECO:0008006" key="3">
    <source>
        <dbReference type="Google" id="ProtNLM"/>
    </source>
</evidence>
<dbReference type="PANTHER" id="PTHR46241">
    <property type="entry name" value="ARMADILLO REPEAT-CONTAINING PROTEIN 4 ARMC4"/>
    <property type="match status" value="1"/>
</dbReference>
<dbReference type="Proteomes" id="UP000015102">
    <property type="component" value="Unassembled WGS sequence"/>
</dbReference>
<dbReference type="EnsemblMetazoa" id="MESCA005918-RA">
    <property type="protein sequence ID" value="MESCA005918-PA"/>
    <property type="gene ID" value="MESCA005918"/>
</dbReference>
<reference evidence="2" key="1">
    <citation type="submission" date="2013-02" db="EMBL/GenBank/DDBJ databases">
        <authorList>
            <person name="Hughes D."/>
        </authorList>
    </citation>
    <scope>NUCLEOTIDE SEQUENCE</scope>
    <source>
        <strain>Durham</strain>
        <strain evidence="2">NC isolate 2 -- Noor lab</strain>
    </source>
</reference>
<dbReference type="HOGENOM" id="CLU_028951_0_0_1"/>